<dbReference type="AlphaFoldDB" id="A0A6J5YIA2"/>
<evidence type="ECO:0000313" key="2">
    <source>
        <dbReference type="EMBL" id="CAB4324476.1"/>
    </source>
</evidence>
<dbReference type="EMBL" id="CAEMXZ010000155">
    <property type="protein sequence ID" value="CAB4324476.1"/>
    <property type="molecule type" value="Genomic_DNA"/>
</dbReference>
<accession>A0A6J5YIA2</accession>
<protein>
    <submittedName>
        <fullName evidence="2">Unannotated protein</fullName>
    </submittedName>
</protein>
<keyword evidence="1" id="KW-0472">Membrane</keyword>
<proteinExistence type="predicted"/>
<sequence>MIPGMERLAGLMQLALITAFVLALGGAFVPGTIGHVSGVACVVLLISAPVVRVGWLTVEWARTGDRRFAAMGGVLLGVLVVSGLLAFLR</sequence>
<organism evidence="2">
    <name type="scientific">freshwater metagenome</name>
    <dbReference type="NCBI Taxonomy" id="449393"/>
    <lineage>
        <taxon>unclassified sequences</taxon>
        <taxon>metagenomes</taxon>
        <taxon>ecological metagenomes</taxon>
    </lineage>
</organism>
<feature type="transmembrane region" description="Helical" evidence="1">
    <location>
        <begin position="33"/>
        <end position="56"/>
    </location>
</feature>
<gene>
    <name evidence="2" type="ORF">UFOPK1392_02247</name>
</gene>
<keyword evidence="1" id="KW-1133">Transmembrane helix</keyword>
<reference evidence="2" key="1">
    <citation type="submission" date="2020-05" db="EMBL/GenBank/DDBJ databases">
        <authorList>
            <person name="Chiriac C."/>
            <person name="Salcher M."/>
            <person name="Ghai R."/>
            <person name="Kavagutti S V."/>
        </authorList>
    </citation>
    <scope>NUCLEOTIDE SEQUENCE</scope>
</reference>
<name>A0A6J5YIA2_9ZZZZ</name>
<feature type="transmembrane region" description="Helical" evidence="1">
    <location>
        <begin position="68"/>
        <end position="88"/>
    </location>
</feature>
<keyword evidence="1" id="KW-0812">Transmembrane</keyword>
<evidence type="ECO:0000256" key="1">
    <source>
        <dbReference type="SAM" id="Phobius"/>
    </source>
</evidence>